<protein>
    <submittedName>
        <fullName evidence="3">Protease</fullName>
    </submittedName>
</protein>
<dbReference type="GO" id="GO:0008237">
    <property type="term" value="F:metallopeptidase activity"/>
    <property type="evidence" value="ECO:0007669"/>
    <property type="project" value="InterPro"/>
</dbReference>
<dbReference type="SUPFAM" id="SSF111283">
    <property type="entry name" value="Putative modulator of DNA gyrase, PmbA/TldD"/>
    <property type="match status" value="1"/>
</dbReference>
<dbReference type="GO" id="GO:0006508">
    <property type="term" value="P:proteolysis"/>
    <property type="evidence" value="ECO:0007669"/>
    <property type="project" value="UniProtKB-KW"/>
</dbReference>
<sequence length="525" mass="57438">MPAQPMTIQIIDQIRPMILDLATRYRKSLRGCRYADIRVQVDEGQAAAAENGGSKHSTRDYAFAVGIRALSGDGMIAPGYFGQSLGVADLDRMAQVVRDGLRHAHHRALANAERKASARAEFGPIADALGSTTLAPIGIHQDIVPAQFEIDPRTVPLEELVALTTEISKSTLALDPHVKYTFISAFTLLTRELFCSSEGANIDQTFAMTQGTCFIVAHGKSGTQELYDYMGHQRGWEVLTGGVQEEFIMFPEFRAFCTGLAKDAVSLCNARPLKPTDREAVVVTDPHFNTLTVHEIVGHPMELDRALKLETSYAGRSWLFRNMQEHQLGKPIASPLVSAFSDPSLPGYGYYKYDHEGTPATRVTHIDRGIFTGFMNSRQTAAILGVPPNGSYKATDASLVPLIRMSNTVFGRGERDPQEIIREIPHGYYLVGHRTPSIAESRENFRISAMKVYEIKNGQIGELFCNGGIMADTKDYLMKVDAVGHDFVSIRSPIAARASRCKPSGLVTGAPPCAAAPVLLGQDRV</sequence>
<keyword evidence="4" id="KW-1185">Reference proteome</keyword>
<dbReference type="InterPro" id="IPR051463">
    <property type="entry name" value="Peptidase_U62_metallo"/>
</dbReference>
<dbReference type="AlphaFoldDB" id="A0A564ZM84"/>
<dbReference type="Proteomes" id="UP000334340">
    <property type="component" value="Unassembled WGS sequence"/>
</dbReference>
<keyword evidence="3" id="KW-0645">Protease</keyword>
<accession>A0A564ZM84</accession>
<evidence type="ECO:0000313" key="3">
    <source>
        <dbReference type="EMBL" id="VUZ86439.1"/>
    </source>
</evidence>
<dbReference type="Gene3D" id="3.30.2290.10">
    <property type="entry name" value="PmbA/TldD superfamily"/>
    <property type="match status" value="1"/>
</dbReference>
<evidence type="ECO:0000256" key="1">
    <source>
        <dbReference type="ARBA" id="ARBA00005836"/>
    </source>
</evidence>
<reference evidence="3 4" key="1">
    <citation type="submission" date="2019-07" db="EMBL/GenBank/DDBJ databases">
        <authorList>
            <person name="Cremers G."/>
        </authorList>
    </citation>
    <scope>NUCLEOTIDE SEQUENCE [LARGE SCALE GENOMIC DNA]</scope>
</reference>
<gene>
    <name evidence="3" type="ORF">MELA_02842</name>
</gene>
<dbReference type="PANTHER" id="PTHR30624">
    <property type="entry name" value="UNCHARACTERIZED PROTEIN TLDD AND PMBA"/>
    <property type="match status" value="1"/>
</dbReference>
<proteinExistence type="inferred from homology"/>
<feature type="domain" description="Metalloprotease TldD/E C-terminal" evidence="2">
    <location>
        <begin position="280"/>
        <end position="493"/>
    </location>
</feature>
<evidence type="ECO:0000259" key="2">
    <source>
        <dbReference type="Pfam" id="PF19289"/>
    </source>
</evidence>
<evidence type="ECO:0000313" key="4">
    <source>
        <dbReference type="Proteomes" id="UP000334340"/>
    </source>
</evidence>
<dbReference type="InterPro" id="IPR035068">
    <property type="entry name" value="TldD/PmbA_N"/>
</dbReference>
<dbReference type="EMBL" id="CABIKM010000055">
    <property type="protein sequence ID" value="VUZ86439.1"/>
    <property type="molecule type" value="Genomic_DNA"/>
</dbReference>
<comment type="similarity">
    <text evidence="1">Belongs to the peptidase U62 family.</text>
</comment>
<dbReference type="GO" id="GO:0005829">
    <property type="term" value="C:cytosol"/>
    <property type="evidence" value="ECO:0007669"/>
    <property type="project" value="TreeGrafter"/>
</dbReference>
<name>A0A564ZM84_9BACT</name>
<dbReference type="PANTHER" id="PTHR30624:SF0">
    <property type="entry name" value="METALLOPROTEASE SLR0863"/>
    <property type="match status" value="1"/>
</dbReference>
<dbReference type="InterPro" id="IPR036059">
    <property type="entry name" value="TldD/PmbA_sf"/>
</dbReference>
<dbReference type="Pfam" id="PF19289">
    <property type="entry name" value="PmbA_TldD_3rd"/>
    <property type="match status" value="1"/>
</dbReference>
<organism evidence="3 4">
    <name type="scientific">Candidatus Methylomirabilis lanthanidiphila</name>
    <dbReference type="NCBI Taxonomy" id="2211376"/>
    <lineage>
        <taxon>Bacteria</taxon>
        <taxon>Candidatus Methylomirabilota</taxon>
        <taxon>Candidatus Methylomirabilia</taxon>
        <taxon>Candidatus Methylomirabilales</taxon>
        <taxon>Candidatus Methylomirabilaceae</taxon>
        <taxon>Candidatus Methylomirabilis</taxon>
    </lineage>
</organism>
<dbReference type="InterPro" id="IPR045569">
    <property type="entry name" value="Metalloprtase-TldD/E_C"/>
</dbReference>
<keyword evidence="3" id="KW-0378">Hydrolase</keyword>